<feature type="compositionally biased region" description="Polar residues" evidence="7">
    <location>
        <begin position="38"/>
        <end position="47"/>
    </location>
</feature>
<dbReference type="GeneID" id="110975929"/>
<evidence type="ECO:0000256" key="5">
    <source>
        <dbReference type="ARBA" id="ARBA00023136"/>
    </source>
</evidence>
<keyword evidence="9" id="KW-1185">Reference proteome</keyword>
<dbReference type="GO" id="GO:0034315">
    <property type="term" value="P:regulation of Arp2/3 complex-mediated actin nucleation"/>
    <property type="evidence" value="ECO:0007669"/>
    <property type="project" value="TreeGrafter"/>
</dbReference>
<dbReference type="KEGG" id="aplc:110975929"/>
<gene>
    <name evidence="10" type="primary">LOC110975929</name>
</gene>
<feature type="region of interest" description="Disordered" evidence="7">
    <location>
        <begin position="1"/>
        <end position="136"/>
    </location>
</feature>
<accession>A0A8B7XUH6</accession>
<reference evidence="10" key="1">
    <citation type="submission" date="2025-08" db="UniProtKB">
        <authorList>
            <consortium name="RefSeq"/>
        </authorList>
    </citation>
    <scope>IDENTIFICATION</scope>
</reference>
<keyword evidence="3" id="KW-0597">Phosphoprotein</keyword>
<comment type="subcellular location">
    <subcellularLocation>
        <location evidence="1">Golgi apparatus membrane</location>
    </subcellularLocation>
    <subcellularLocation>
        <location evidence="2">Golgi apparatus</location>
        <location evidence="2">trans-Golgi network</location>
    </subcellularLocation>
</comment>
<evidence type="ECO:0000313" key="9">
    <source>
        <dbReference type="Proteomes" id="UP000694845"/>
    </source>
</evidence>
<dbReference type="FunFam" id="1.20.1270.60:FF:000003">
    <property type="entry name" value="arfaptin-2 isoform X1"/>
    <property type="match status" value="1"/>
</dbReference>
<dbReference type="GO" id="GO:0032588">
    <property type="term" value="C:trans-Golgi network membrane"/>
    <property type="evidence" value="ECO:0007669"/>
    <property type="project" value="UniProtKB-ARBA"/>
</dbReference>
<feature type="compositionally biased region" description="Acidic residues" evidence="7">
    <location>
        <begin position="10"/>
        <end position="19"/>
    </location>
</feature>
<evidence type="ECO:0000256" key="7">
    <source>
        <dbReference type="SAM" id="MobiDB-lite"/>
    </source>
</evidence>
<keyword evidence="5" id="KW-0472">Membrane</keyword>
<dbReference type="InterPro" id="IPR027267">
    <property type="entry name" value="AH/BAR_dom_sf"/>
</dbReference>
<dbReference type="GO" id="GO:0019904">
    <property type="term" value="F:protein domain specific binding"/>
    <property type="evidence" value="ECO:0007669"/>
    <property type="project" value="InterPro"/>
</dbReference>
<organism evidence="9 10">
    <name type="scientific">Acanthaster planci</name>
    <name type="common">Crown-of-thorns starfish</name>
    <dbReference type="NCBI Taxonomy" id="133434"/>
    <lineage>
        <taxon>Eukaryota</taxon>
        <taxon>Metazoa</taxon>
        <taxon>Echinodermata</taxon>
        <taxon>Eleutherozoa</taxon>
        <taxon>Asterozoa</taxon>
        <taxon>Asteroidea</taxon>
        <taxon>Valvatacea</taxon>
        <taxon>Valvatida</taxon>
        <taxon>Acanthasteridae</taxon>
        <taxon>Acanthaster</taxon>
    </lineage>
</organism>
<dbReference type="SUPFAM" id="SSF103657">
    <property type="entry name" value="BAR/IMD domain-like"/>
    <property type="match status" value="1"/>
</dbReference>
<evidence type="ECO:0000256" key="4">
    <source>
        <dbReference type="ARBA" id="ARBA00023034"/>
    </source>
</evidence>
<dbReference type="Proteomes" id="UP000694845">
    <property type="component" value="Unplaced"/>
</dbReference>
<evidence type="ECO:0000259" key="8">
    <source>
        <dbReference type="PROSITE" id="PS50870"/>
    </source>
</evidence>
<feature type="coiled-coil region" evidence="6">
    <location>
        <begin position="323"/>
        <end position="373"/>
    </location>
</feature>
<dbReference type="Gene3D" id="1.20.1270.60">
    <property type="entry name" value="Arfaptin homology (AH) domain/BAR domain"/>
    <property type="match status" value="1"/>
</dbReference>
<proteinExistence type="predicted"/>
<dbReference type="InterPro" id="IPR010504">
    <property type="entry name" value="AH_dom"/>
</dbReference>
<keyword evidence="6" id="KW-0175">Coiled coil</keyword>
<keyword evidence="4" id="KW-0333">Golgi apparatus</keyword>
<dbReference type="AlphaFoldDB" id="A0A8B7XUH6"/>
<evidence type="ECO:0000313" key="10">
    <source>
        <dbReference type="RefSeq" id="XP_022084499.1"/>
    </source>
</evidence>
<dbReference type="PANTHER" id="PTHR12141">
    <property type="entry name" value="ARFAPTIN-RELATED"/>
    <property type="match status" value="1"/>
</dbReference>
<evidence type="ECO:0000256" key="2">
    <source>
        <dbReference type="ARBA" id="ARBA00004601"/>
    </source>
</evidence>
<dbReference type="GO" id="GO:0070273">
    <property type="term" value="F:phosphatidylinositol-4-phosphate binding"/>
    <property type="evidence" value="ECO:0007669"/>
    <property type="project" value="UniProtKB-ARBA"/>
</dbReference>
<evidence type="ECO:0000256" key="3">
    <source>
        <dbReference type="ARBA" id="ARBA00022553"/>
    </source>
</evidence>
<evidence type="ECO:0000256" key="6">
    <source>
        <dbReference type="SAM" id="Coils"/>
    </source>
</evidence>
<dbReference type="PROSITE" id="PS50870">
    <property type="entry name" value="AH"/>
    <property type="match status" value="1"/>
</dbReference>
<dbReference type="OrthoDB" id="9994780at2759"/>
<dbReference type="Pfam" id="PF06456">
    <property type="entry name" value="Arfaptin"/>
    <property type="match status" value="1"/>
</dbReference>
<feature type="domain" description="AH" evidence="8">
    <location>
        <begin position="216"/>
        <end position="416"/>
    </location>
</feature>
<dbReference type="CDD" id="cd07660">
    <property type="entry name" value="BAR_Arfaptin"/>
    <property type="match status" value="1"/>
</dbReference>
<name>A0A8B7XUH6_ACAPL</name>
<dbReference type="GO" id="GO:0006886">
    <property type="term" value="P:intracellular protein transport"/>
    <property type="evidence" value="ECO:0007669"/>
    <property type="project" value="TreeGrafter"/>
</dbReference>
<sequence length="435" mass="47356">MTTENGTYQPEDDLDDTFEQDLRDMLRDGPSLSDAAATIQSGTSAHRSSSGGSGGGSNSGGNSNNGSGGQFTGVDLSSPQKSPMSSPPQPRLIQNPTVGSRLAQPSRGAEENQNDQPPSTEKPTVRTAAPAAAVQPAVQPVATMPTAQTTPVGKPMTGIGNTTFTSTPPAPGQTTDQVSTSVMAKAKLDSLKSWSISTYKCTRQLVQEKLGKASRTVDLQLEAQIEVLRDTQRKYGNIMKLARVLTNHFYQVVQTQRSLGDAFAELAQKSTELAEEFNYNAETQKSLCTNGETLLGALTFFTSSVSTLCNKTMEDTLLTVKQYESARVEYDAYRADLESLQLAPKDASTQARLHDARVKYEGQKERFDKLRQDVAVKLKFLEENKVKVMHKQLLLFHNAISAYFSGNQQALEATLKQFSIRPKSANELKPSFLEQ</sequence>
<evidence type="ECO:0000256" key="1">
    <source>
        <dbReference type="ARBA" id="ARBA00004394"/>
    </source>
</evidence>
<protein>
    <submittedName>
        <fullName evidence="10">Arfaptin-2-like isoform X1</fullName>
    </submittedName>
</protein>
<dbReference type="GO" id="GO:0000139">
    <property type="term" value="C:Golgi membrane"/>
    <property type="evidence" value="ECO:0007669"/>
    <property type="project" value="UniProtKB-SubCell"/>
</dbReference>
<dbReference type="RefSeq" id="XP_022084499.1">
    <property type="nucleotide sequence ID" value="XM_022228807.1"/>
</dbReference>
<dbReference type="InterPro" id="IPR030798">
    <property type="entry name" value="Arfaptin_fam"/>
</dbReference>
<dbReference type="GO" id="GO:0005829">
    <property type="term" value="C:cytosol"/>
    <property type="evidence" value="ECO:0007669"/>
    <property type="project" value="UniProtKB-ARBA"/>
</dbReference>
<dbReference type="SMART" id="SM01015">
    <property type="entry name" value="Arfaptin"/>
    <property type="match status" value="1"/>
</dbReference>
<dbReference type="PANTHER" id="PTHR12141:SF5">
    <property type="entry name" value="ARFAPTIN"/>
    <property type="match status" value="1"/>
</dbReference>